<dbReference type="InterPro" id="IPR016024">
    <property type="entry name" value="ARM-type_fold"/>
</dbReference>
<gene>
    <name evidence="1" type="ORF">RFB13_10640</name>
</gene>
<keyword evidence="2" id="KW-1185">Reference proteome</keyword>
<dbReference type="InterPro" id="IPR004155">
    <property type="entry name" value="PBS_lyase_HEAT"/>
</dbReference>
<organism evidence="1 2">
    <name type="scientific">Serratia fonticola</name>
    <dbReference type="NCBI Taxonomy" id="47917"/>
    <lineage>
        <taxon>Bacteria</taxon>
        <taxon>Pseudomonadati</taxon>
        <taxon>Pseudomonadota</taxon>
        <taxon>Gammaproteobacteria</taxon>
        <taxon>Enterobacterales</taxon>
        <taxon>Yersiniaceae</taxon>
        <taxon>Serratia</taxon>
    </lineage>
</organism>
<dbReference type="Pfam" id="PF03130">
    <property type="entry name" value="HEAT_PBS"/>
    <property type="match status" value="1"/>
</dbReference>
<dbReference type="Proteomes" id="UP001235341">
    <property type="component" value="Chromosome"/>
</dbReference>
<accession>A0ABY9PUQ1</accession>
<sequence length="165" mass="19111">MNTMLLEDFFSQKIPMDEVKERFSLEGKSQYEFIYDLLIEARDNKDPDLLEDGITLIFIFKEENYPINELNELLLESWHYRHEDIASLLQDAKSPTSIDALNKAVMTKFGYLDFDDSYALAVKCIWALGEIGTPEAMDKLTKLSKSDNKIIRDNAINQLKRHGLL</sequence>
<dbReference type="RefSeq" id="WP_309206468.1">
    <property type="nucleotide sequence ID" value="NZ_CP133586.1"/>
</dbReference>
<reference evidence="1 2" key="1">
    <citation type="submission" date="2023-08" db="EMBL/GenBank/DDBJ databases">
        <title>Complete Genome and Methylome dissection of Serratia fonticola NEB369.</title>
        <authorList>
            <person name="Fomenkov A."/>
            <person name="Roberts R.D."/>
        </authorList>
    </citation>
    <scope>NUCLEOTIDE SEQUENCE [LARGE SCALE GENOMIC DNA]</scope>
    <source>
        <strain evidence="1 2">NEB369</strain>
    </source>
</reference>
<dbReference type="EMBL" id="CP133586">
    <property type="protein sequence ID" value="WMT16742.1"/>
    <property type="molecule type" value="Genomic_DNA"/>
</dbReference>
<dbReference type="SUPFAM" id="SSF48371">
    <property type="entry name" value="ARM repeat"/>
    <property type="match status" value="1"/>
</dbReference>
<evidence type="ECO:0000313" key="1">
    <source>
        <dbReference type="EMBL" id="WMT16742.1"/>
    </source>
</evidence>
<evidence type="ECO:0000313" key="2">
    <source>
        <dbReference type="Proteomes" id="UP001235341"/>
    </source>
</evidence>
<proteinExistence type="predicted"/>
<protein>
    <submittedName>
        <fullName evidence="1">HEAT repeat domain-containing protein</fullName>
    </submittedName>
</protein>
<dbReference type="InterPro" id="IPR011989">
    <property type="entry name" value="ARM-like"/>
</dbReference>
<name>A0ABY9PUQ1_SERFO</name>
<dbReference type="Gene3D" id="1.25.10.10">
    <property type="entry name" value="Leucine-rich Repeat Variant"/>
    <property type="match status" value="1"/>
</dbReference>